<sequence length="97" mass="10154">MSAEAKLTELAIELPAVATPVASYVNAVRTGNLLFLSGGLPSLAEEAYKGQVPTQVSAETAREAARDAILGRLAVIRDELGSLDKVTRVVSVQGFVN</sequence>
<dbReference type="SUPFAM" id="SSF55298">
    <property type="entry name" value="YjgF-like"/>
    <property type="match status" value="1"/>
</dbReference>
<evidence type="ECO:0000313" key="1">
    <source>
        <dbReference type="EMBL" id="MBK1833442.1"/>
    </source>
</evidence>
<dbReference type="Gene3D" id="3.30.1330.40">
    <property type="entry name" value="RutC-like"/>
    <property type="match status" value="1"/>
</dbReference>
<organism evidence="1 2">
    <name type="scientific">Roseibacillus ishigakijimensis</name>
    <dbReference type="NCBI Taxonomy" id="454146"/>
    <lineage>
        <taxon>Bacteria</taxon>
        <taxon>Pseudomonadati</taxon>
        <taxon>Verrucomicrobiota</taxon>
        <taxon>Verrucomicrobiia</taxon>
        <taxon>Verrucomicrobiales</taxon>
        <taxon>Verrucomicrobiaceae</taxon>
        <taxon>Roseibacillus</taxon>
    </lineage>
</organism>
<dbReference type="RefSeq" id="WP_200390875.1">
    <property type="nucleotide sequence ID" value="NZ_JAENIO010000008.1"/>
</dbReference>
<dbReference type="PANTHER" id="PTHR43760">
    <property type="entry name" value="ENDORIBONUCLEASE-RELATED"/>
    <property type="match status" value="1"/>
</dbReference>
<dbReference type="AlphaFoldDB" id="A0A934RPG7"/>
<protein>
    <submittedName>
        <fullName evidence="1">RidA family protein</fullName>
    </submittedName>
</protein>
<gene>
    <name evidence="1" type="ORF">JIN78_05145</name>
</gene>
<dbReference type="InterPro" id="IPR013813">
    <property type="entry name" value="Endoribo_LPSP/chorism_mut-like"/>
</dbReference>
<dbReference type="EMBL" id="JAENIO010000008">
    <property type="protein sequence ID" value="MBK1833442.1"/>
    <property type="molecule type" value="Genomic_DNA"/>
</dbReference>
<comment type="caution">
    <text evidence="1">The sequence shown here is derived from an EMBL/GenBank/DDBJ whole genome shotgun (WGS) entry which is preliminary data.</text>
</comment>
<dbReference type="PANTHER" id="PTHR43760:SF1">
    <property type="entry name" value="ENDORIBONUCLEASE L-PSP_CHORISMATE MUTASE-LIKE DOMAIN-CONTAINING PROTEIN"/>
    <property type="match status" value="1"/>
</dbReference>
<keyword evidence="2" id="KW-1185">Reference proteome</keyword>
<evidence type="ECO:0000313" key="2">
    <source>
        <dbReference type="Proteomes" id="UP000604083"/>
    </source>
</evidence>
<reference evidence="1" key="1">
    <citation type="submission" date="2021-01" db="EMBL/GenBank/DDBJ databases">
        <title>Modified the classification status of verrucomicrobia.</title>
        <authorList>
            <person name="Feng X."/>
        </authorList>
    </citation>
    <scope>NUCLEOTIDE SEQUENCE</scope>
    <source>
        <strain evidence="1">KCTC 12986</strain>
    </source>
</reference>
<accession>A0A934RPG7</accession>
<proteinExistence type="predicted"/>
<feature type="non-terminal residue" evidence="1">
    <location>
        <position position="97"/>
    </location>
</feature>
<dbReference type="InterPro" id="IPR035959">
    <property type="entry name" value="RutC-like_sf"/>
</dbReference>
<dbReference type="CDD" id="cd02199">
    <property type="entry name" value="YjgF_YER057c_UK114_like_1"/>
    <property type="match status" value="1"/>
</dbReference>
<name>A0A934RPG7_9BACT</name>
<dbReference type="Proteomes" id="UP000604083">
    <property type="component" value="Unassembled WGS sequence"/>
</dbReference>